<dbReference type="InterPro" id="IPR013149">
    <property type="entry name" value="ADH-like_C"/>
</dbReference>
<gene>
    <name evidence="16" type="primary">LOC115464858</name>
</gene>
<comment type="similarity">
    <text evidence="2">Belongs to the zinc-containing alcohol dehydrogenase family. Quinone oxidoreductase subfamily.</text>
</comment>
<organism evidence="15 16">
    <name type="scientific">Microcaecilia unicolor</name>
    <dbReference type="NCBI Taxonomy" id="1415580"/>
    <lineage>
        <taxon>Eukaryota</taxon>
        <taxon>Metazoa</taxon>
        <taxon>Chordata</taxon>
        <taxon>Craniata</taxon>
        <taxon>Vertebrata</taxon>
        <taxon>Euteleostomi</taxon>
        <taxon>Amphibia</taxon>
        <taxon>Gymnophiona</taxon>
        <taxon>Siphonopidae</taxon>
        <taxon>Microcaecilia</taxon>
    </lineage>
</organism>
<keyword evidence="7" id="KW-0560">Oxidoreductase</keyword>
<dbReference type="Gene3D" id="3.40.50.720">
    <property type="entry name" value="NAD(P)-binding Rossmann-like Domain"/>
    <property type="match status" value="1"/>
</dbReference>
<keyword evidence="5" id="KW-0521">NADP</keyword>
<evidence type="ECO:0000256" key="2">
    <source>
        <dbReference type="ARBA" id="ARBA00010371"/>
    </source>
</evidence>
<evidence type="ECO:0000256" key="9">
    <source>
        <dbReference type="ARBA" id="ARBA00023128"/>
    </source>
</evidence>
<keyword evidence="3" id="KW-0444">Lipid biosynthesis</keyword>
<dbReference type="GO" id="GO:0005739">
    <property type="term" value="C:mitochondrion"/>
    <property type="evidence" value="ECO:0007669"/>
    <property type="project" value="UniProtKB-SubCell"/>
</dbReference>
<comment type="subcellular location">
    <subcellularLocation>
        <location evidence="1">Mitochondrion</location>
    </subcellularLocation>
</comment>
<evidence type="ECO:0000256" key="12">
    <source>
        <dbReference type="ARBA" id="ARBA00041058"/>
    </source>
</evidence>
<dbReference type="Proteomes" id="UP000515156">
    <property type="component" value="Chromosome 3"/>
</dbReference>
<dbReference type="RefSeq" id="XP_030051075.1">
    <property type="nucleotide sequence ID" value="XM_030195215.1"/>
</dbReference>
<evidence type="ECO:0000256" key="8">
    <source>
        <dbReference type="ARBA" id="ARBA00023098"/>
    </source>
</evidence>
<evidence type="ECO:0000256" key="4">
    <source>
        <dbReference type="ARBA" id="ARBA00022832"/>
    </source>
</evidence>
<dbReference type="InterPro" id="IPR036291">
    <property type="entry name" value="NAD(P)-bd_dom_sf"/>
</dbReference>
<dbReference type="FunFam" id="3.40.50.720:FF:000112">
    <property type="entry name" value="Enoyl-[acyl-carrier-protein] reductase 1, mitochondrial"/>
    <property type="match status" value="1"/>
</dbReference>
<keyword evidence="10" id="KW-0275">Fatty acid biosynthesis</keyword>
<keyword evidence="6" id="KW-0809">Transit peptide</keyword>
<evidence type="ECO:0000256" key="13">
    <source>
        <dbReference type="ARBA" id="ARBA00042123"/>
    </source>
</evidence>
<evidence type="ECO:0000313" key="15">
    <source>
        <dbReference type="Proteomes" id="UP000515156"/>
    </source>
</evidence>
<feature type="domain" description="Enoyl reductase (ER)" evidence="14">
    <location>
        <begin position="51"/>
        <end position="368"/>
    </location>
</feature>
<dbReference type="AlphaFoldDB" id="A0A6P7XKB9"/>
<sequence length="371" mass="40527">MKKMRAFSRLQLPSIAQFSDVSRSWQRTFASHAAAQQASEALVYKRHGHYSDVLQLEKVLLPLVGDEDIRIKMLAAPVNPADLNMLQGTYAILPPFPAVGGNEGIGEVLEVGSKVCDAKPGDWVIPVDAGFGTWRTEAVCKVTDVIPVAKDIPLLSAATLGVNPCTAYRMLKDFGTLKPGDTVIQNGANSAVGQAVIQIAAAMGLNTINIIRDRPNLKELKEKLKSLGANLVITEETLQEPEVTNLFKEIRKPKLALNCVGGHSAGNLLAHMEYGSTMVTYGGMAKKPVPVPAKSLIFKDINICGFWMTQWKRNNMHDLSKIKAMVAELAELVRRGQLSAPTCTQVPFQDYKVALDATMKSYSKKHVLMME</sequence>
<accession>A0A6P7XKB9</accession>
<evidence type="ECO:0000259" key="14">
    <source>
        <dbReference type="SMART" id="SM00829"/>
    </source>
</evidence>
<keyword evidence="9" id="KW-0496">Mitochondrion</keyword>
<dbReference type="GO" id="GO:0141148">
    <property type="term" value="F:enoyl-[acyl-carrier-protein] reductase (NADPH) activity"/>
    <property type="evidence" value="ECO:0007669"/>
    <property type="project" value="UniProtKB-EC"/>
</dbReference>
<dbReference type="CDD" id="cd08290">
    <property type="entry name" value="ETR"/>
    <property type="match status" value="1"/>
</dbReference>
<dbReference type="InterPro" id="IPR051034">
    <property type="entry name" value="Mito_Enoyl-ACP_Reductase"/>
</dbReference>
<keyword evidence="8" id="KW-0443">Lipid metabolism</keyword>
<dbReference type="InterPro" id="IPR013154">
    <property type="entry name" value="ADH-like_N"/>
</dbReference>
<dbReference type="SUPFAM" id="SSF51735">
    <property type="entry name" value="NAD(P)-binding Rossmann-fold domains"/>
    <property type="match status" value="1"/>
</dbReference>
<evidence type="ECO:0000256" key="10">
    <source>
        <dbReference type="ARBA" id="ARBA00023160"/>
    </source>
</evidence>
<keyword evidence="4" id="KW-0276">Fatty acid metabolism</keyword>
<proteinExistence type="inferred from homology"/>
<evidence type="ECO:0000313" key="16">
    <source>
        <dbReference type="RefSeq" id="XP_030051075.1"/>
    </source>
</evidence>
<dbReference type="PANTHER" id="PTHR43981">
    <property type="entry name" value="ENOYL-[ACYL-CARRIER-PROTEIN] REDUCTASE, MITOCHONDRIAL"/>
    <property type="match status" value="1"/>
</dbReference>
<evidence type="ECO:0000256" key="3">
    <source>
        <dbReference type="ARBA" id="ARBA00022516"/>
    </source>
</evidence>
<dbReference type="Gene3D" id="3.90.180.10">
    <property type="entry name" value="Medium-chain alcohol dehydrogenases, catalytic domain"/>
    <property type="match status" value="1"/>
</dbReference>
<dbReference type="Pfam" id="PF08240">
    <property type="entry name" value="ADH_N"/>
    <property type="match status" value="1"/>
</dbReference>
<dbReference type="PANTHER" id="PTHR43981:SF4">
    <property type="entry name" value="ENOYL-[ACYL-CARRIER-PROTEIN] REDUCTASE, MITOCHONDRIAL-LIKE"/>
    <property type="match status" value="1"/>
</dbReference>
<evidence type="ECO:0000256" key="5">
    <source>
        <dbReference type="ARBA" id="ARBA00022857"/>
    </source>
</evidence>
<name>A0A6P7XKB9_9AMPH</name>
<dbReference type="OrthoDB" id="7482721at2759"/>
<dbReference type="InParanoid" id="A0A6P7XKB9"/>
<dbReference type="EC" id="1.3.1.104" evidence="11"/>
<evidence type="ECO:0000256" key="1">
    <source>
        <dbReference type="ARBA" id="ARBA00004173"/>
    </source>
</evidence>
<dbReference type="SMART" id="SM00829">
    <property type="entry name" value="PKS_ER"/>
    <property type="match status" value="1"/>
</dbReference>
<reference evidence="16" key="1">
    <citation type="submission" date="2025-08" db="UniProtKB">
        <authorList>
            <consortium name="RefSeq"/>
        </authorList>
    </citation>
    <scope>IDENTIFICATION</scope>
</reference>
<dbReference type="GeneID" id="115464858"/>
<dbReference type="GO" id="GO:0006633">
    <property type="term" value="P:fatty acid biosynthetic process"/>
    <property type="evidence" value="ECO:0007669"/>
    <property type="project" value="UniProtKB-KW"/>
</dbReference>
<evidence type="ECO:0000256" key="7">
    <source>
        <dbReference type="ARBA" id="ARBA00023002"/>
    </source>
</evidence>
<keyword evidence="15" id="KW-1185">Reference proteome</keyword>
<protein>
    <recommendedName>
        <fullName evidence="12">Enoyl-[acyl-carrier-protein] reductase, mitochondrial</fullName>
        <ecNumber evidence="11">1.3.1.104</ecNumber>
    </recommendedName>
    <alternativeName>
        <fullName evidence="13">2-enoyl thioester reductase</fullName>
    </alternativeName>
</protein>
<dbReference type="FunFam" id="3.90.180.10:FF:000010">
    <property type="entry name" value="Enoyl-[acyl-carrier-protein] reductase, mitochondrial"/>
    <property type="match status" value="1"/>
</dbReference>
<dbReference type="InterPro" id="IPR020843">
    <property type="entry name" value="ER"/>
</dbReference>
<dbReference type="KEGG" id="muo:115464858"/>
<evidence type="ECO:0000256" key="11">
    <source>
        <dbReference type="ARBA" id="ARBA00038963"/>
    </source>
</evidence>
<dbReference type="Pfam" id="PF00107">
    <property type="entry name" value="ADH_zinc_N"/>
    <property type="match status" value="1"/>
</dbReference>
<dbReference type="SUPFAM" id="SSF50129">
    <property type="entry name" value="GroES-like"/>
    <property type="match status" value="1"/>
</dbReference>
<dbReference type="InterPro" id="IPR011032">
    <property type="entry name" value="GroES-like_sf"/>
</dbReference>
<evidence type="ECO:0000256" key="6">
    <source>
        <dbReference type="ARBA" id="ARBA00022946"/>
    </source>
</evidence>